<dbReference type="PANTHER" id="PTHR34614">
    <property type="match status" value="1"/>
</dbReference>
<dbReference type="InterPro" id="IPR002559">
    <property type="entry name" value="Transposase_11"/>
</dbReference>
<proteinExistence type="predicted"/>
<dbReference type="AlphaFoldDB" id="A0AAX4FVG8"/>
<sequence length="562" mass="64659">MSWIRRIKRGNQVYLYEVTSIWEDGRPKQKMIQYLGVESDQEKVPKPKTKRMHPERIYPLQSLVAGDVMLLWQIAESLNIVNTIDRYVMGLEDIEGPSPGKYLLSWAINRILDPESATQLDAWVRSTALPDILGMEPTDFTKDAYLRSLDAICSQSRKTGRIQSHIPTIEVELYQRWRQLHPLPVQNPETIAFDLTPIPTYGTECPLIEPGSETHETHLNQLNLSVMTSFFDSYPISHFVHPGSFHSITTVPDLMIRLNDLMTAPGTIVWDRGYTSNAEIGCVEDEGWKLICGVAKRTKEVRDLLSVTEPPVDPYHLVPTQCMHIYAQKVDTPLFGRKGSVVVYLNAERRFREMEARNGMIFKIQQELAELQKTCSRLGRDTVIEKVDRIVPKAYRKFFRISVDDGEKGVSLVWEVNDVARVEAERMDGKYLLYASDPSLSATDVVRIYFEKDYVEKVFRDLKTFEEVAPIRHRRESRVLGVIFVCTLALRLKTALRVMLETEGKKEISAEELLKKLGRVHRVDLQKDTEREIWYTGLQKKTQAVLERIGMRGIFGTNVRET</sequence>
<dbReference type="EMBL" id="CP137642">
    <property type="protein sequence ID" value="WOX57737.1"/>
    <property type="molecule type" value="Genomic_DNA"/>
</dbReference>
<evidence type="ECO:0000259" key="1">
    <source>
        <dbReference type="Pfam" id="PF01609"/>
    </source>
</evidence>
<evidence type="ECO:0000313" key="3">
    <source>
        <dbReference type="Proteomes" id="UP001305652"/>
    </source>
</evidence>
<dbReference type="Pfam" id="PF01609">
    <property type="entry name" value="DDE_Tnp_1"/>
    <property type="match status" value="1"/>
</dbReference>
<dbReference type="KEGG" id="mrc:R6Y96_00315"/>
<dbReference type="PANTHER" id="PTHR34614:SF2">
    <property type="entry name" value="TRANSPOSASE IS4-LIKE DOMAIN-CONTAINING PROTEIN"/>
    <property type="match status" value="1"/>
</dbReference>
<reference evidence="2 3" key="1">
    <citation type="submission" date="2023-10" db="EMBL/GenBank/DDBJ databases">
        <title>The complete genome sequence of Methanoculleus receptaculi DSM 18860.</title>
        <authorList>
            <person name="Lai S.-J."/>
            <person name="You Y.-T."/>
            <person name="Chen S.-C."/>
        </authorList>
    </citation>
    <scope>NUCLEOTIDE SEQUENCE [LARGE SCALE GENOMIC DNA]</scope>
    <source>
        <strain evidence="2 3">DSM 18860</strain>
    </source>
</reference>
<evidence type="ECO:0000313" key="2">
    <source>
        <dbReference type="EMBL" id="WOX57737.1"/>
    </source>
</evidence>
<dbReference type="InterPro" id="IPR047654">
    <property type="entry name" value="IS1634_transpos"/>
</dbReference>
<gene>
    <name evidence="2" type="ORF">R6Y96_00315</name>
</gene>
<dbReference type="GO" id="GO:0006313">
    <property type="term" value="P:DNA transposition"/>
    <property type="evidence" value="ECO:0007669"/>
    <property type="project" value="InterPro"/>
</dbReference>
<dbReference type="RefSeq" id="WP_318621458.1">
    <property type="nucleotide sequence ID" value="NZ_CP137642.1"/>
</dbReference>
<dbReference type="NCBIfam" id="NF033559">
    <property type="entry name" value="transpos_IS1634"/>
    <property type="match status" value="1"/>
</dbReference>
<name>A0AAX4FVG8_9EURY</name>
<dbReference type="GO" id="GO:0003677">
    <property type="term" value="F:DNA binding"/>
    <property type="evidence" value="ECO:0007669"/>
    <property type="project" value="InterPro"/>
</dbReference>
<protein>
    <submittedName>
        <fullName evidence="2">IS1634 family transposase</fullName>
    </submittedName>
</protein>
<accession>A0AAX4FVG8</accession>
<organism evidence="2 3">
    <name type="scientific">Methanoculleus receptaculi</name>
    <dbReference type="NCBI Taxonomy" id="394967"/>
    <lineage>
        <taxon>Archaea</taxon>
        <taxon>Methanobacteriati</taxon>
        <taxon>Methanobacteriota</taxon>
        <taxon>Stenosarchaea group</taxon>
        <taxon>Methanomicrobia</taxon>
        <taxon>Methanomicrobiales</taxon>
        <taxon>Methanomicrobiaceae</taxon>
        <taxon>Methanoculleus</taxon>
    </lineage>
</organism>
<feature type="domain" description="Transposase IS4-like" evidence="1">
    <location>
        <begin position="188"/>
        <end position="490"/>
    </location>
</feature>
<keyword evidence="3" id="KW-1185">Reference proteome</keyword>
<dbReference type="GeneID" id="85731554"/>
<dbReference type="Proteomes" id="UP001305652">
    <property type="component" value="Chromosome"/>
</dbReference>
<dbReference type="GO" id="GO:0004803">
    <property type="term" value="F:transposase activity"/>
    <property type="evidence" value="ECO:0007669"/>
    <property type="project" value="InterPro"/>
</dbReference>